<keyword evidence="9" id="KW-0067">ATP-binding</keyword>
<dbReference type="EMBL" id="JADIMC010000067">
    <property type="protein sequence ID" value="MBO8476560.1"/>
    <property type="molecule type" value="Genomic_DNA"/>
</dbReference>
<keyword evidence="6" id="KW-0819">tRNA processing</keyword>
<dbReference type="Proteomes" id="UP000823598">
    <property type="component" value="Unassembled WGS sequence"/>
</dbReference>
<keyword evidence="5" id="KW-0808">Transferase</keyword>
<gene>
    <name evidence="13" type="ORF">IAB88_06160</name>
</gene>
<dbReference type="PANTHER" id="PTHR17490">
    <property type="entry name" value="SUA5"/>
    <property type="match status" value="1"/>
</dbReference>
<dbReference type="EC" id="2.7.7.87" evidence="3"/>
<feature type="domain" description="YrdC-like" evidence="12">
    <location>
        <begin position="2"/>
        <end position="187"/>
    </location>
</feature>
<dbReference type="PANTHER" id="PTHR17490:SF16">
    <property type="entry name" value="THREONYLCARBAMOYL-AMP SYNTHASE"/>
    <property type="match status" value="1"/>
</dbReference>
<comment type="similarity">
    <text evidence="2">Belongs to the SUA5 family.</text>
</comment>
<name>A0A9D9IQM4_9BACT</name>
<accession>A0A9D9IQM4</accession>
<comment type="subcellular location">
    <subcellularLocation>
        <location evidence="1">Cytoplasm</location>
    </subcellularLocation>
</comment>
<dbReference type="AlphaFoldDB" id="A0A9D9IQM4"/>
<evidence type="ECO:0000259" key="12">
    <source>
        <dbReference type="PROSITE" id="PS51163"/>
    </source>
</evidence>
<dbReference type="GO" id="GO:0061710">
    <property type="term" value="F:L-threonylcarbamoyladenylate synthase"/>
    <property type="evidence" value="ECO:0007669"/>
    <property type="project" value="UniProtKB-EC"/>
</dbReference>
<evidence type="ECO:0000313" key="14">
    <source>
        <dbReference type="Proteomes" id="UP000823598"/>
    </source>
</evidence>
<evidence type="ECO:0000256" key="11">
    <source>
        <dbReference type="ARBA" id="ARBA00048366"/>
    </source>
</evidence>
<evidence type="ECO:0000256" key="6">
    <source>
        <dbReference type="ARBA" id="ARBA00022694"/>
    </source>
</evidence>
<dbReference type="NCBIfam" id="TIGR00057">
    <property type="entry name" value="L-threonylcarbamoyladenylate synthase"/>
    <property type="match status" value="1"/>
</dbReference>
<evidence type="ECO:0000256" key="10">
    <source>
        <dbReference type="ARBA" id="ARBA00029774"/>
    </source>
</evidence>
<dbReference type="GO" id="GO:0005737">
    <property type="term" value="C:cytoplasm"/>
    <property type="evidence" value="ECO:0007669"/>
    <property type="project" value="UniProtKB-SubCell"/>
</dbReference>
<evidence type="ECO:0000256" key="1">
    <source>
        <dbReference type="ARBA" id="ARBA00004496"/>
    </source>
</evidence>
<keyword evidence="7" id="KW-0548">Nucleotidyltransferase</keyword>
<dbReference type="GO" id="GO:0003725">
    <property type="term" value="F:double-stranded RNA binding"/>
    <property type="evidence" value="ECO:0007669"/>
    <property type="project" value="InterPro"/>
</dbReference>
<keyword evidence="4" id="KW-0963">Cytoplasm</keyword>
<evidence type="ECO:0000256" key="5">
    <source>
        <dbReference type="ARBA" id="ARBA00022679"/>
    </source>
</evidence>
<dbReference type="GO" id="GO:0000049">
    <property type="term" value="F:tRNA binding"/>
    <property type="evidence" value="ECO:0007669"/>
    <property type="project" value="TreeGrafter"/>
</dbReference>
<dbReference type="InterPro" id="IPR006070">
    <property type="entry name" value="Sua5-like_dom"/>
</dbReference>
<comment type="caution">
    <text evidence="13">The sequence shown here is derived from an EMBL/GenBank/DDBJ whole genome shotgun (WGS) entry which is preliminary data.</text>
</comment>
<dbReference type="PROSITE" id="PS51163">
    <property type="entry name" value="YRDC"/>
    <property type="match status" value="1"/>
</dbReference>
<dbReference type="Gene3D" id="3.90.870.10">
    <property type="entry name" value="DHBP synthase"/>
    <property type="match status" value="1"/>
</dbReference>
<keyword evidence="8" id="KW-0547">Nucleotide-binding</keyword>
<dbReference type="InterPro" id="IPR017945">
    <property type="entry name" value="DHBP_synth_RibB-like_a/b_dom"/>
</dbReference>
<evidence type="ECO:0000256" key="8">
    <source>
        <dbReference type="ARBA" id="ARBA00022741"/>
    </source>
</evidence>
<dbReference type="Pfam" id="PF01300">
    <property type="entry name" value="Sua5_yciO_yrdC"/>
    <property type="match status" value="1"/>
</dbReference>
<organism evidence="13 14">
    <name type="scientific">Candidatus Limisoma faecipullorum</name>
    <dbReference type="NCBI Taxonomy" id="2840854"/>
    <lineage>
        <taxon>Bacteria</taxon>
        <taxon>Pseudomonadati</taxon>
        <taxon>Bacteroidota</taxon>
        <taxon>Bacteroidia</taxon>
        <taxon>Bacteroidales</taxon>
        <taxon>Candidatus Limisoma</taxon>
    </lineage>
</organism>
<evidence type="ECO:0000256" key="2">
    <source>
        <dbReference type="ARBA" id="ARBA00007663"/>
    </source>
</evidence>
<proteinExistence type="inferred from homology"/>
<dbReference type="GO" id="GO:0005524">
    <property type="term" value="F:ATP binding"/>
    <property type="evidence" value="ECO:0007669"/>
    <property type="project" value="UniProtKB-KW"/>
</dbReference>
<evidence type="ECO:0000256" key="4">
    <source>
        <dbReference type="ARBA" id="ARBA00022490"/>
    </source>
</evidence>
<dbReference type="GO" id="GO:0008033">
    <property type="term" value="P:tRNA processing"/>
    <property type="evidence" value="ECO:0007669"/>
    <property type="project" value="UniProtKB-KW"/>
</dbReference>
<reference evidence="13" key="2">
    <citation type="journal article" date="2021" name="PeerJ">
        <title>Extensive microbial diversity within the chicken gut microbiome revealed by metagenomics and culture.</title>
        <authorList>
            <person name="Gilroy R."/>
            <person name="Ravi A."/>
            <person name="Getino M."/>
            <person name="Pursley I."/>
            <person name="Horton D.L."/>
            <person name="Alikhan N.F."/>
            <person name="Baker D."/>
            <person name="Gharbi K."/>
            <person name="Hall N."/>
            <person name="Watson M."/>
            <person name="Adriaenssens E.M."/>
            <person name="Foster-Nyarko E."/>
            <person name="Jarju S."/>
            <person name="Secka A."/>
            <person name="Antonio M."/>
            <person name="Oren A."/>
            <person name="Chaudhuri R.R."/>
            <person name="La Ragione R."/>
            <person name="Hildebrand F."/>
            <person name="Pallen M.J."/>
        </authorList>
    </citation>
    <scope>NUCLEOTIDE SEQUENCE</scope>
    <source>
        <strain evidence="13">6919</strain>
    </source>
</reference>
<evidence type="ECO:0000256" key="7">
    <source>
        <dbReference type="ARBA" id="ARBA00022695"/>
    </source>
</evidence>
<evidence type="ECO:0000313" key="13">
    <source>
        <dbReference type="EMBL" id="MBO8476560.1"/>
    </source>
</evidence>
<sequence>MEEDIKNAIEIMKKGGVILYPTDTIWGIGCDATNEKAVNRIYEIKQRAENKAMLVLIDDINKIERYVEDVPDMAYSINELSEKPVTIIYEHAKFLAKNLLGDDDSVGIRVSRDEFSKKLCAKFGRPIVSTSANISGAPSAPAFKDIADDIKNAVDYIVKYRQDDNTEHTASSIIKLSKGNVIKIIRN</sequence>
<evidence type="ECO:0000256" key="3">
    <source>
        <dbReference type="ARBA" id="ARBA00012584"/>
    </source>
</evidence>
<protein>
    <recommendedName>
        <fullName evidence="10">L-threonylcarbamoyladenylate synthase</fullName>
        <ecNumber evidence="3">2.7.7.87</ecNumber>
    </recommendedName>
    <alternativeName>
        <fullName evidence="10">L-threonylcarbamoyladenylate synthase</fullName>
    </alternativeName>
</protein>
<dbReference type="GO" id="GO:0006450">
    <property type="term" value="P:regulation of translational fidelity"/>
    <property type="evidence" value="ECO:0007669"/>
    <property type="project" value="TreeGrafter"/>
</dbReference>
<evidence type="ECO:0000256" key="9">
    <source>
        <dbReference type="ARBA" id="ARBA00022840"/>
    </source>
</evidence>
<dbReference type="SUPFAM" id="SSF55821">
    <property type="entry name" value="YrdC/RibB"/>
    <property type="match status" value="1"/>
</dbReference>
<reference evidence="13" key="1">
    <citation type="submission" date="2020-10" db="EMBL/GenBank/DDBJ databases">
        <authorList>
            <person name="Gilroy R."/>
        </authorList>
    </citation>
    <scope>NUCLEOTIDE SEQUENCE</scope>
    <source>
        <strain evidence="13">6919</strain>
    </source>
</reference>
<comment type="catalytic activity">
    <reaction evidence="11">
        <text>L-threonine + hydrogencarbonate + ATP = L-threonylcarbamoyladenylate + diphosphate + H2O</text>
        <dbReference type="Rhea" id="RHEA:36407"/>
        <dbReference type="ChEBI" id="CHEBI:15377"/>
        <dbReference type="ChEBI" id="CHEBI:17544"/>
        <dbReference type="ChEBI" id="CHEBI:30616"/>
        <dbReference type="ChEBI" id="CHEBI:33019"/>
        <dbReference type="ChEBI" id="CHEBI:57926"/>
        <dbReference type="ChEBI" id="CHEBI:73682"/>
        <dbReference type="EC" id="2.7.7.87"/>
    </reaction>
</comment>
<dbReference type="InterPro" id="IPR050156">
    <property type="entry name" value="TC-AMP_synthase_SUA5"/>
</dbReference>